<name>A0A5C4TFZ1_9BACL</name>
<organism evidence="9 10">
    <name type="scientific">Paenibacillus hemerocallicola</name>
    <dbReference type="NCBI Taxonomy" id="1172614"/>
    <lineage>
        <taxon>Bacteria</taxon>
        <taxon>Bacillati</taxon>
        <taxon>Bacillota</taxon>
        <taxon>Bacilli</taxon>
        <taxon>Bacillales</taxon>
        <taxon>Paenibacillaceae</taxon>
        <taxon>Paenibacillus</taxon>
    </lineage>
</organism>
<gene>
    <name evidence="9" type="ORF">FE784_02135</name>
</gene>
<dbReference type="GO" id="GO:0005886">
    <property type="term" value="C:plasma membrane"/>
    <property type="evidence" value="ECO:0007669"/>
    <property type="project" value="UniProtKB-SubCell"/>
</dbReference>
<evidence type="ECO:0000256" key="4">
    <source>
        <dbReference type="ARBA" id="ARBA00022692"/>
    </source>
</evidence>
<feature type="transmembrane region" description="Helical" evidence="7">
    <location>
        <begin position="59"/>
        <end position="79"/>
    </location>
</feature>
<dbReference type="OrthoDB" id="9778331at2"/>
<evidence type="ECO:0000256" key="6">
    <source>
        <dbReference type="ARBA" id="ARBA00023136"/>
    </source>
</evidence>
<dbReference type="Pfam" id="PF04239">
    <property type="entry name" value="DUF421"/>
    <property type="match status" value="1"/>
</dbReference>
<keyword evidence="3" id="KW-1003">Cell membrane</keyword>
<dbReference type="Proteomes" id="UP000307943">
    <property type="component" value="Unassembled WGS sequence"/>
</dbReference>
<keyword evidence="6 7" id="KW-0472">Membrane</keyword>
<dbReference type="Gene3D" id="3.30.240.20">
    <property type="entry name" value="bsu07140 like domains"/>
    <property type="match status" value="2"/>
</dbReference>
<keyword evidence="4 7" id="KW-0812">Transmembrane</keyword>
<dbReference type="InterPro" id="IPR012452">
    <property type="entry name" value="DUF1657"/>
</dbReference>
<keyword evidence="5 7" id="KW-1133">Transmembrane helix</keyword>
<feature type="domain" description="YetF C-terminal" evidence="8">
    <location>
        <begin position="82"/>
        <end position="214"/>
    </location>
</feature>
<accession>A0A5C4TFZ1</accession>
<evidence type="ECO:0000313" key="9">
    <source>
        <dbReference type="EMBL" id="TNJ67961.1"/>
    </source>
</evidence>
<comment type="subcellular location">
    <subcellularLocation>
        <location evidence="1">Cell membrane</location>
        <topology evidence="1">Multi-pass membrane protein</topology>
    </subcellularLocation>
</comment>
<dbReference type="AlphaFoldDB" id="A0A5C4TFZ1"/>
<reference evidence="9 10" key="1">
    <citation type="submission" date="2019-05" db="EMBL/GenBank/DDBJ databases">
        <title>We sequenced the genome of Paenibacillus hemerocallicola KCTC 33185 for further insight into its adaptation and study the phylogeny of Paenibacillus.</title>
        <authorList>
            <person name="Narsing Rao M.P."/>
        </authorList>
    </citation>
    <scope>NUCLEOTIDE SEQUENCE [LARGE SCALE GENOMIC DNA]</scope>
    <source>
        <strain evidence="9 10">KCTC 33185</strain>
    </source>
</reference>
<feature type="transmembrane region" description="Helical" evidence="7">
    <location>
        <begin position="6"/>
        <end position="26"/>
    </location>
</feature>
<evidence type="ECO:0000256" key="1">
    <source>
        <dbReference type="ARBA" id="ARBA00004651"/>
    </source>
</evidence>
<dbReference type="InterPro" id="IPR007353">
    <property type="entry name" value="DUF421"/>
</dbReference>
<sequence>MPLWTQIVVRSVAAVAVLFLMTRLLGKKQLSQLNFFHYIAGITIGNIAGFISLEIENHFMLGVSAILVWTLIPVGMEWLQLKSKRVRKWFDGESTVLIKDGKVLEDNLKKASFTSDELLEELRQKNAFRLADVEFAVLETDGEVSVLLTKENQPITPKSLGLKVPNEQEPQTVIMDGEILDEPLSTAGLSRGWLTTELEKIGVTRENVYLAQVDSYGGLTVDLYDDLLKTPQPSQRELLWATLRKCEADLELFALATKNRKAKKTYESCVRSLKSVVGQVEPYLKR</sequence>
<comment type="similarity">
    <text evidence="2">Belongs to the UPF0702 family.</text>
</comment>
<evidence type="ECO:0000259" key="8">
    <source>
        <dbReference type="Pfam" id="PF04239"/>
    </source>
</evidence>
<evidence type="ECO:0000256" key="3">
    <source>
        <dbReference type="ARBA" id="ARBA00022475"/>
    </source>
</evidence>
<evidence type="ECO:0000256" key="2">
    <source>
        <dbReference type="ARBA" id="ARBA00006448"/>
    </source>
</evidence>
<protein>
    <submittedName>
        <fullName evidence="9">DUF421 domain-containing protein</fullName>
    </submittedName>
</protein>
<proteinExistence type="inferred from homology"/>
<evidence type="ECO:0000256" key="7">
    <source>
        <dbReference type="SAM" id="Phobius"/>
    </source>
</evidence>
<evidence type="ECO:0000256" key="5">
    <source>
        <dbReference type="ARBA" id="ARBA00022989"/>
    </source>
</evidence>
<dbReference type="EMBL" id="VDCQ01000002">
    <property type="protein sequence ID" value="TNJ67961.1"/>
    <property type="molecule type" value="Genomic_DNA"/>
</dbReference>
<dbReference type="RefSeq" id="WP_139600469.1">
    <property type="nucleotide sequence ID" value="NZ_VDCQ01000002.1"/>
</dbReference>
<dbReference type="PANTHER" id="PTHR34582">
    <property type="entry name" value="UPF0702 TRANSMEMBRANE PROTEIN YCAP"/>
    <property type="match status" value="1"/>
</dbReference>
<keyword evidence="10" id="KW-1185">Reference proteome</keyword>
<feature type="transmembrane region" description="Helical" evidence="7">
    <location>
        <begin position="35"/>
        <end position="53"/>
    </location>
</feature>
<comment type="caution">
    <text evidence="9">The sequence shown here is derived from an EMBL/GenBank/DDBJ whole genome shotgun (WGS) entry which is preliminary data.</text>
</comment>
<dbReference type="PANTHER" id="PTHR34582:SF7">
    <property type="entry name" value="UPF0702 TRANSMEMBRANE PROTEIN YDFS"/>
    <property type="match status" value="1"/>
</dbReference>
<dbReference type="InterPro" id="IPR023090">
    <property type="entry name" value="UPF0702_alpha/beta_dom_sf"/>
</dbReference>
<evidence type="ECO:0000313" key="10">
    <source>
        <dbReference type="Proteomes" id="UP000307943"/>
    </source>
</evidence>
<dbReference type="Pfam" id="PF07870">
    <property type="entry name" value="DUF1657"/>
    <property type="match status" value="1"/>
</dbReference>